<evidence type="ECO:0000313" key="1">
    <source>
        <dbReference type="EMBL" id="SKB76395.1"/>
    </source>
</evidence>
<proteinExistence type="predicted"/>
<protein>
    <submittedName>
        <fullName evidence="1">TolB-like 6-blade propeller-like</fullName>
    </submittedName>
</protein>
<sequence>MKNVGFIILLFLLVACHNGSKETGSFDEKILLTGEVYEKDIISMVPVHFKLIDSTFFLLGPDRQSLIKILSEDDASEIGSFGSFGSGPGEFITPYFSSVSIKDSSFCLYDMSLSILRKYKWFRQNGVFTFNNVEEVKFNDENTVISFLHKMDNGFSVATILTGQEKPLVLLDRDLKIVKNFGYVPQNKQITDFSFYQGCFASYGNKLVFAMNDIGYIACYEVTSKGEVTKQWEHFVTQPIFSGDTDRFDPELNRTGFYDVQMNNQYIFCAYSGKEMKLMNSGPGALVPETLLVFDHAGRAVKSFKTDKAIGRIAISPDANIVYGSYSRPDVGIVKYDLSDWLKEN</sequence>
<dbReference type="RefSeq" id="WP_079684100.1">
    <property type="nucleotide sequence ID" value="NZ_FUYQ01000022.1"/>
</dbReference>
<dbReference type="AlphaFoldDB" id="A0A1T5DXV1"/>
<dbReference type="SUPFAM" id="SSF50969">
    <property type="entry name" value="YVTN repeat-like/Quinoprotein amine dehydrogenase"/>
    <property type="match status" value="1"/>
</dbReference>
<dbReference type="PROSITE" id="PS51257">
    <property type="entry name" value="PROKAR_LIPOPROTEIN"/>
    <property type="match status" value="1"/>
</dbReference>
<dbReference type="EMBL" id="FUYQ01000022">
    <property type="protein sequence ID" value="SKB76395.1"/>
    <property type="molecule type" value="Genomic_DNA"/>
</dbReference>
<organism evidence="1 2">
    <name type="scientific">Parabacteroides chartae</name>
    <dbReference type="NCBI Taxonomy" id="1037355"/>
    <lineage>
        <taxon>Bacteria</taxon>
        <taxon>Pseudomonadati</taxon>
        <taxon>Bacteroidota</taxon>
        <taxon>Bacteroidia</taxon>
        <taxon>Bacteroidales</taxon>
        <taxon>Tannerellaceae</taxon>
        <taxon>Parabacteroides</taxon>
    </lineage>
</organism>
<evidence type="ECO:0000313" key="2">
    <source>
        <dbReference type="Proteomes" id="UP000190852"/>
    </source>
</evidence>
<reference evidence="2" key="1">
    <citation type="submission" date="2017-02" db="EMBL/GenBank/DDBJ databases">
        <authorList>
            <person name="Varghese N."/>
            <person name="Submissions S."/>
        </authorList>
    </citation>
    <scope>NUCLEOTIDE SEQUENCE [LARGE SCALE GENOMIC DNA]</scope>
    <source>
        <strain evidence="2">DSM 24967</strain>
    </source>
</reference>
<keyword evidence="2" id="KW-1185">Reference proteome</keyword>
<dbReference type="Proteomes" id="UP000190852">
    <property type="component" value="Unassembled WGS sequence"/>
</dbReference>
<name>A0A1T5DXV1_9BACT</name>
<dbReference type="Pfam" id="PF15869">
    <property type="entry name" value="TolB_like"/>
    <property type="match status" value="1"/>
</dbReference>
<gene>
    <name evidence="1" type="ORF">SAMN05660349_02681</name>
</gene>
<accession>A0A1T5DXV1</accession>
<dbReference type="InterPro" id="IPR011044">
    <property type="entry name" value="Quino_amine_DH_bsu"/>
</dbReference>